<dbReference type="InterPro" id="IPR051199">
    <property type="entry name" value="LPS_LOS_Heptosyltrfase"/>
</dbReference>
<dbReference type="InterPro" id="IPR002201">
    <property type="entry name" value="Glyco_trans_9"/>
</dbReference>
<dbReference type="Gene3D" id="3.40.50.2000">
    <property type="entry name" value="Glycogen Phosphorylase B"/>
    <property type="match status" value="1"/>
</dbReference>
<dbReference type="PATRIC" id="fig|1121448.10.peg.2509"/>
<sequence length="413" mass="44106">MPAPSRALVLQLARFGDLVQTRRLIASLLADGRETHLLVDHSLVPLARLVHPECEVHGVAAHALPAPAAVLAEVRRTVEALRALEFQTIYALNFSPLAEALVAAFPEAHCRGYAWRQGQLLRAPWLSLAFRWAGRRAVAPCNLADLWAHLHEDPLAPSLVNPPAAPKGGGLGVVMAGRNARRSLPPSVLAGCVAALVHRLGKSVPIHLLGSTAESAAARALLEALPRNLRGQARDVTGRTDWAALHGLVGGLDCVLTPDTGVMHLAARLGVPVVATFLSSAWAWETGPYGQGHTVWQATLECAPCLESQPCHHRTACLAPFSDRALLRLLSMDKGDPPAGVVRLASTLDELGCDFTATAGQDPHAASRRRWRETVMADRRLAAQISPGAAAVAEHLYQEPDWTVHAQGCTEAC</sequence>
<evidence type="ECO:0000256" key="2">
    <source>
        <dbReference type="ARBA" id="ARBA00022679"/>
    </source>
</evidence>
<dbReference type="SUPFAM" id="SSF53756">
    <property type="entry name" value="UDP-Glycosyltransferase/glycogen phosphorylase"/>
    <property type="match status" value="1"/>
</dbReference>
<dbReference type="RefSeq" id="WP_021761296.1">
    <property type="nucleotide sequence ID" value="NC_022444.1"/>
</dbReference>
<dbReference type="eggNOG" id="COG0859">
    <property type="taxonomic scope" value="Bacteria"/>
</dbReference>
<dbReference type="GO" id="GO:0009244">
    <property type="term" value="P:lipopolysaccharide core region biosynthetic process"/>
    <property type="evidence" value="ECO:0007669"/>
    <property type="project" value="TreeGrafter"/>
</dbReference>
<dbReference type="PANTHER" id="PTHR30160">
    <property type="entry name" value="TETRAACYLDISACCHARIDE 4'-KINASE-RELATED"/>
    <property type="match status" value="1"/>
</dbReference>
<dbReference type="KEGG" id="dgg:DGI_2561"/>
<reference evidence="3 4" key="1">
    <citation type="journal article" date="2013" name="J. Bacteriol.">
        <title>Roles of HynAB and Ech, the only two hydrogenases found in the model sulfate reducer Desulfovibrio gigas.</title>
        <authorList>
            <person name="Morais-Silva F.O."/>
            <person name="Santos C.I."/>
            <person name="Rodrigues R."/>
            <person name="Pereira I.A."/>
            <person name="Rodrigues-Pousada C."/>
        </authorList>
    </citation>
    <scope>NUCLEOTIDE SEQUENCE [LARGE SCALE GENOMIC DNA]</scope>
    <source>
        <strain evidence="4">ATCC 19364 / DSM 1382 / NCIMB 9332 / VKM B-1759</strain>
    </source>
</reference>
<dbReference type="HOGENOM" id="CLU_638930_0_0_7"/>
<keyword evidence="2 3" id="KW-0808">Transferase</keyword>
<dbReference type="CDD" id="cd03789">
    <property type="entry name" value="GT9_LPS_heptosyltransferase"/>
    <property type="match status" value="1"/>
</dbReference>
<dbReference type="OrthoDB" id="5506840at2"/>
<dbReference type="AlphaFoldDB" id="T2GDN9"/>
<dbReference type="GO" id="GO:0008713">
    <property type="term" value="F:ADP-heptose-lipopolysaccharide heptosyltransferase activity"/>
    <property type="evidence" value="ECO:0007669"/>
    <property type="project" value="TreeGrafter"/>
</dbReference>
<evidence type="ECO:0000313" key="4">
    <source>
        <dbReference type="Proteomes" id="UP000016587"/>
    </source>
</evidence>
<name>T2GDN9_MEGG1</name>
<reference evidence="4" key="2">
    <citation type="submission" date="2013-07" db="EMBL/GenBank/DDBJ databases">
        <authorList>
            <person name="Morais-Silva F.O."/>
            <person name="Rezende A.M."/>
            <person name="Pimentel C."/>
            <person name="Resende D.M."/>
            <person name="Santos C.I."/>
            <person name="Clemente C."/>
            <person name="de Oliveira L.M."/>
            <person name="da Silva S.M."/>
            <person name="Costa D.A."/>
            <person name="Varela-Raposo A."/>
            <person name="Horacio E.C.A."/>
            <person name="Matos M."/>
            <person name="Flores O."/>
            <person name="Ruiz J.C."/>
            <person name="Rodrigues-Pousada C."/>
        </authorList>
    </citation>
    <scope>NUCLEOTIDE SEQUENCE [LARGE SCALE GENOMIC DNA]</scope>
    <source>
        <strain evidence="4">ATCC 19364 / DSM 1382 / NCIMB 9332 / VKM B-1759</strain>
    </source>
</reference>
<accession>T2GDN9</accession>
<dbReference type="EMBL" id="CP006585">
    <property type="protein sequence ID" value="AGW14294.1"/>
    <property type="molecule type" value="Genomic_DNA"/>
</dbReference>
<dbReference type="Proteomes" id="UP000016587">
    <property type="component" value="Chromosome"/>
</dbReference>
<dbReference type="GO" id="GO:0005829">
    <property type="term" value="C:cytosol"/>
    <property type="evidence" value="ECO:0007669"/>
    <property type="project" value="TreeGrafter"/>
</dbReference>
<keyword evidence="4" id="KW-1185">Reference proteome</keyword>
<gene>
    <name evidence="3" type="ORF">DGI_2561</name>
</gene>
<dbReference type="PANTHER" id="PTHR30160:SF7">
    <property type="entry name" value="ADP-HEPTOSE--LPS HEPTOSYLTRANSFERASE 2"/>
    <property type="match status" value="1"/>
</dbReference>
<dbReference type="STRING" id="1121448.DGI_2561"/>
<dbReference type="Pfam" id="PF01075">
    <property type="entry name" value="Glyco_transf_9"/>
    <property type="match status" value="1"/>
</dbReference>
<evidence type="ECO:0000313" key="3">
    <source>
        <dbReference type="EMBL" id="AGW14294.1"/>
    </source>
</evidence>
<keyword evidence="1" id="KW-0328">Glycosyltransferase</keyword>
<protein>
    <submittedName>
        <fullName evidence="3">Putative glycosyl transferase</fullName>
    </submittedName>
</protein>
<proteinExistence type="predicted"/>
<evidence type="ECO:0000256" key="1">
    <source>
        <dbReference type="ARBA" id="ARBA00022676"/>
    </source>
</evidence>
<organism evidence="3 4">
    <name type="scientific">Megalodesulfovibrio gigas (strain ATCC 19364 / DSM 1382 / NCIMB 9332 / VKM B-1759)</name>
    <name type="common">Desulfovibrio gigas</name>
    <dbReference type="NCBI Taxonomy" id="1121448"/>
    <lineage>
        <taxon>Bacteria</taxon>
        <taxon>Pseudomonadati</taxon>
        <taxon>Thermodesulfobacteriota</taxon>
        <taxon>Desulfovibrionia</taxon>
        <taxon>Desulfovibrionales</taxon>
        <taxon>Desulfovibrionaceae</taxon>
        <taxon>Megalodesulfovibrio</taxon>
    </lineage>
</organism>